<dbReference type="KEGG" id="sng:SNE_A06820"/>
<organism evidence="3 4">
    <name type="scientific">Simkania negevensis (strain ATCC VR-1471 / DSM 27360 / Z)</name>
    <dbReference type="NCBI Taxonomy" id="331113"/>
    <lineage>
        <taxon>Bacteria</taxon>
        <taxon>Pseudomonadati</taxon>
        <taxon>Chlamydiota</taxon>
        <taxon>Chlamydiia</taxon>
        <taxon>Parachlamydiales</taxon>
        <taxon>Simkaniaceae</taxon>
        <taxon>Simkania</taxon>
    </lineage>
</organism>
<dbReference type="OrthoDB" id="20537at2"/>
<dbReference type="Pfam" id="PF01554">
    <property type="entry name" value="MatE"/>
    <property type="match status" value="2"/>
</dbReference>
<feature type="transmembrane region" description="Helical" evidence="2">
    <location>
        <begin position="135"/>
        <end position="152"/>
    </location>
</feature>
<dbReference type="HOGENOM" id="CLU_012893_6_5_0"/>
<accession>F8L744</accession>
<dbReference type="eggNOG" id="COG0534">
    <property type="taxonomic scope" value="Bacteria"/>
</dbReference>
<dbReference type="GO" id="GO:0042910">
    <property type="term" value="F:xenobiotic transmembrane transporter activity"/>
    <property type="evidence" value="ECO:0007669"/>
    <property type="project" value="InterPro"/>
</dbReference>
<reference evidence="3 4" key="2">
    <citation type="journal article" date="2011" name="Mol. Biol. Evol.">
        <title>Unity in variety--the pan-genome of the Chlamydiae.</title>
        <authorList>
            <person name="Collingro A."/>
            <person name="Tischler P."/>
            <person name="Weinmaier T."/>
            <person name="Penz T."/>
            <person name="Heinz E."/>
            <person name="Brunham R.C."/>
            <person name="Read T.D."/>
            <person name="Bavoil P.M."/>
            <person name="Sachse K."/>
            <person name="Kahane S."/>
            <person name="Friedman M.G."/>
            <person name="Rattei T."/>
            <person name="Myers G.S."/>
            <person name="Horn M."/>
        </authorList>
    </citation>
    <scope>NUCLEOTIDE SEQUENCE [LARGE SCALE GENOMIC DNA]</scope>
    <source>
        <strain evidence="4">ATCC VR-1471 / Z</strain>
    </source>
</reference>
<gene>
    <name evidence="3" type="ordered locus">SNE_A06820</name>
</gene>
<feature type="transmembrane region" description="Helical" evidence="2">
    <location>
        <begin position="164"/>
        <end position="181"/>
    </location>
</feature>
<dbReference type="PANTHER" id="PTHR43298:SF2">
    <property type="entry name" value="FMN_FAD EXPORTER YEEO-RELATED"/>
    <property type="match status" value="1"/>
</dbReference>
<protein>
    <recommendedName>
        <fullName evidence="5">MATE efflux family protein</fullName>
    </recommendedName>
</protein>
<dbReference type="STRING" id="331113.SNE_A06820"/>
<evidence type="ECO:0000256" key="1">
    <source>
        <dbReference type="ARBA" id="ARBA00022448"/>
    </source>
</evidence>
<name>F8L744_SIMNZ</name>
<feature type="transmembrane region" description="Helical" evidence="2">
    <location>
        <begin position="21"/>
        <end position="44"/>
    </location>
</feature>
<dbReference type="GO" id="GO:0005886">
    <property type="term" value="C:plasma membrane"/>
    <property type="evidence" value="ECO:0007669"/>
    <property type="project" value="TreeGrafter"/>
</dbReference>
<dbReference type="Proteomes" id="UP000000496">
    <property type="component" value="Chromosome gsn.131"/>
</dbReference>
<reference key="1">
    <citation type="journal article" date="2011" name="Mol. Biol. Evol.">
        <title>Unity in variety -- the pan-genome of the Chlamydiae.</title>
        <authorList>
            <person name="Collingro A."/>
            <person name="Tischler P."/>
            <person name="Weinmaier T."/>
            <person name="Penz T."/>
            <person name="Heinz E."/>
            <person name="Brunham R.C."/>
            <person name="Read T.D."/>
            <person name="Bavoil P.M."/>
            <person name="Sachse K."/>
            <person name="Kahane S."/>
            <person name="Friedman M.G."/>
            <person name="Rattei T."/>
            <person name="Myers G.S.A."/>
            <person name="Horn M."/>
        </authorList>
    </citation>
    <scope>NUCLEOTIDE SEQUENCE</scope>
    <source>
        <strain>Z</strain>
    </source>
</reference>
<dbReference type="GO" id="GO:0015297">
    <property type="term" value="F:antiporter activity"/>
    <property type="evidence" value="ECO:0007669"/>
    <property type="project" value="InterPro"/>
</dbReference>
<evidence type="ECO:0000256" key="2">
    <source>
        <dbReference type="SAM" id="Phobius"/>
    </source>
</evidence>
<keyword evidence="2" id="KW-0472">Membrane</keyword>
<feature type="transmembrane region" description="Helical" evidence="2">
    <location>
        <begin position="398"/>
        <end position="419"/>
    </location>
</feature>
<feature type="transmembrane region" description="Helical" evidence="2">
    <location>
        <begin position="269"/>
        <end position="289"/>
    </location>
</feature>
<feature type="transmembrane region" description="Helical" evidence="2">
    <location>
        <begin position="56"/>
        <end position="75"/>
    </location>
</feature>
<dbReference type="PANTHER" id="PTHR43298">
    <property type="entry name" value="MULTIDRUG RESISTANCE PROTEIN NORM-RELATED"/>
    <property type="match status" value="1"/>
</dbReference>
<feature type="transmembrane region" description="Helical" evidence="2">
    <location>
        <begin position="193"/>
        <end position="215"/>
    </location>
</feature>
<feature type="transmembrane region" description="Helical" evidence="2">
    <location>
        <begin position="95"/>
        <end position="115"/>
    </location>
</feature>
<keyword evidence="4" id="KW-1185">Reference proteome</keyword>
<evidence type="ECO:0000313" key="3">
    <source>
        <dbReference type="EMBL" id="CCB88559.1"/>
    </source>
</evidence>
<keyword evidence="2" id="KW-0812">Transmembrane</keyword>
<dbReference type="InterPro" id="IPR002528">
    <property type="entry name" value="MATE_fam"/>
</dbReference>
<feature type="transmembrane region" description="Helical" evidence="2">
    <location>
        <begin position="236"/>
        <end position="257"/>
    </location>
</feature>
<feature type="transmembrane region" description="Helical" evidence="2">
    <location>
        <begin position="318"/>
        <end position="339"/>
    </location>
</feature>
<dbReference type="AlphaFoldDB" id="F8L744"/>
<evidence type="ECO:0000313" key="4">
    <source>
        <dbReference type="Proteomes" id="UP000000496"/>
    </source>
</evidence>
<keyword evidence="2" id="KW-1133">Transmembrane helix</keyword>
<proteinExistence type="predicted"/>
<keyword evidence="1" id="KW-0813">Transport</keyword>
<dbReference type="EMBL" id="FR872582">
    <property type="protein sequence ID" value="CCB88559.1"/>
    <property type="molecule type" value="Genomic_DNA"/>
</dbReference>
<dbReference type="InterPro" id="IPR050222">
    <property type="entry name" value="MATE_MdtK"/>
</dbReference>
<evidence type="ECO:0008006" key="5">
    <source>
        <dbReference type="Google" id="ProtNLM"/>
    </source>
</evidence>
<sequence length="463" mass="52213">MQTNEIREGSLRQLWKISCSLMISFFSMVAMIFCDRLYLANYSVSSLSAAVSAGTFWWGTTFAVATICSMAEVFVAQYNGAKRYKKLGEPVWQMIWFALFSIVFFFSLGTVVNIFLYEIGFFNVDEMTYFKWNNFFAPSFALLAAISAFFIGQGKTRIIQWMALLGNTINIILDPLLIFGVKGWIPEMGLKGAAIATGIGIIIQIIILGALFLRLENKRTFGTGNWKFRPLAFWKCLKIGFTPGIFFLSEIFGWALFYKMMETISPKHIIVSSVTQSILILLLFFAMAIEKGAAAVTGNLIGSKQLNEVKRVLKSGTILTLFFAVILVAVLIGCADLLIDWFFRNPAALEGDLLLTEELMFDVKSTIKFALATLILYLTFENIRYMLSGMLTAAGDTVFLMTAGTASILICLLVPTYFLMVVPKGPIEIAFFIWIFYSGTDMAILYWRFKKNKWRKKHLIETC</sequence>
<feature type="transmembrane region" description="Helical" evidence="2">
    <location>
        <begin position="431"/>
        <end position="449"/>
    </location>
</feature>